<dbReference type="PANTHER" id="PTHR24305">
    <property type="entry name" value="CYTOCHROME P450"/>
    <property type="match status" value="1"/>
</dbReference>
<keyword evidence="3 8" id="KW-0349">Heme</keyword>
<dbReference type="InterPro" id="IPR001128">
    <property type="entry name" value="Cyt_P450"/>
</dbReference>
<evidence type="ECO:0000256" key="4">
    <source>
        <dbReference type="ARBA" id="ARBA00022723"/>
    </source>
</evidence>
<organism evidence="11 12">
    <name type="scientific">Pyricularia oryzae</name>
    <name type="common">Rice blast fungus</name>
    <name type="synonym">Magnaporthe oryzae</name>
    <dbReference type="NCBI Taxonomy" id="318829"/>
    <lineage>
        <taxon>Eukaryota</taxon>
        <taxon>Fungi</taxon>
        <taxon>Dikarya</taxon>
        <taxon>Ascomycota</taxon>
        <taxon>Pezizomycotina</taxon>
        <taxon>Sordariomycetes</taxon>
        <taxon>Sordariomycetidae</taxon>
        <taxon>Magnaporthales</taxon>
        <taxon>Pyriculariaceae</taxon>
        <taxon>Pyricularia</taxon>
    </lineage>
</organism>
<evidence type="ECO:0000256" key="6">
    <source>
        <dbReference type="ARBA" id="ARBA00023004"/>
    </source>
</evidence>
<evidence type="ECO:0000313" key="11">
    <source>
        <dbReference type="EMBL" id="QBZ66582.1"/>
    </source>
</evidence>
<keyword evidence="6 8" id="KW-0408">Iron</keyword>
<dbReference type="CDD" id="cd11062">
    <property type="entry name" value="CYP58-like"/>
    <property type="match status" value="1"/>
</dbReference>
<proteinExistence type="inferred from homology"/>
<dbReference type="PRINTS" id="PR00465">
    <property type="entry name" value="EP450IV"/>
</dbReference>
<evidence type="ECO:0000256" key="9">
    <source>
        <dbReference type="RuleBase" id="RU000461"/>
    </source>
</evidence>
<dbReference type="Gene3D" id="1.10.630.10">
    <property type="entry name" value="Cytochrome P450"/>
    <property type="match status" value="1"/>
</dbReference>
<dbReference type="GO" id="GO:0004497">
    <property type="term" value="F:monooxygenase activity"/>
    <property type="evidence" value="ECO:0007669"/>
    <property type="project" value="UniProtKB-KW"/>
</dbReference>
<dbReference type="PRINTS" id="PR00385">
    <property type="entry name" value="P450"/>
</dbReference>
<evidence type="ECO:0000256" key="5">
    <source>
        <dbReference type="ARBA" id="ARBA00023002"/>
    </source>
</evidence>
<evidence type="ECO:0000256" key="3">
    <source>
        <dbReference type="ARBA" id="ARBA00022617"/>
    </source>
</evidence>
<evidence type="ECO:0000256" key="1">
    <source>
        <dbReference type="ARBA" id="ARBA00001971"/>
    </source>
</evidence>
<evidence type="ECO:0008006" key="13">
    <source>
        <dbReference type="Google" id="ProtNLM"/>
    </source>
</evidence>
<gene>
    <name evidence="11" type="ORF">PoMZ_13565</name>
</gene>
<feature type="transmembrane region" description="Helical" evidence="10">
    <location>
        <begin position="24"/>
        <end position="47"/>
    </location>
</feature>
<feature type="binding site" description="axial binding residue" evidence="8">
    <location>
        <position position="476"/>
    </location>
    <ligand>
        <name>heme</name>
        <dbReference type="ChEBI" id="CHEBI:30413"/>
    </ligand>
    <ligandPart>
        <name>Fe</name>
        <dbReference type="ChEBI" id="CHEBI:18248"/>
    </ligandPart>
</feature>
<comment type="cofactor">
    <cofactor evidence="1 8">
        <name>heme</name>
        <dbReference type="ChEBI" id="CHEBI:30413"/>
    </cofactor>
</comment>
<keyword evidence="10" id="KW-0812">Transmembrane</keyword>
<keyword evidence="10" id="KW-1133">Transmembrane helix</keyword>
<dbReference type="EMBL" id="CP034210">
    <property type="protein sequence ID" value="QBZ66582.1"/>
    <property type="molecule type" value="Genomic_DNA"/>
</dbReference>
<evidence type="ECO:0000256" key="7">
    <source>
        <dbReference type="ARBA" id="ARBA00023033"/>
    </source>
</evidence>
<comment type="similarity">
    <text evidence="2 9">Belongs to the cytochrome P450 family.</text>
</comment>
<evidence type="ECO:0000256" key="10">
    <source>
        <dbReference type="SAM" id="Phobius"/>
    </source>
</evidence>
<evidence type="ECO:0000256" key="2">
    <source>
        <dbReference type="ARBA" id="ARBA00010617"/>
    </source>
</evidence>
<reference evidence="11 12" key="1">
    <citation type="journal article" date="2019" name="Mol. Biol. Evol.">
        <title>Blast fungal genomes show frequent chromosomal changes, gene gains and losses, and effector gene turnover.</title>
        <authorList>
            <person name="Gomez Luciano L.B."/>
            <person name="Jason Tsai I."/>
            <person name="Chuma I."/>
            <person name="Tosa Y."/>
            <person name="Chen Y.H."/>
            <person name="Li J.Y."/>
            <person name="Li M.Y."/>
            <person name="Jade Lu M.Y."/>
            <person name="Nakayashiki H."/>
            <person name="Li W.H."/>
        </authorList>
    </citation>
    <scope>NUCLEOTIDE SEQUENCE [LARGE SCALE GENOMIC DNA]</scope>
    <source>
        <strain evidence="11">MZ5-1-6</strain>
    </source>
</reference>
<dbReference type="InterPro" id="IPR002403">
    <property type="entry name" value="Cyt_P450_E_grp-IV"/>
</dbReference>
<dbReference type="InterPro" id="IPR017972">
    <property type="entry name" value="Cyt_P450_CS"/>
</dbReference>
<evidence type="ECO:0000313" key="12">
    <source>
        <dbReference type="Proteomes" id="UP000294847"/>
    </source>
</evidence>
<sequence>MEISSDTVVLESCDGRGIFTSAPIFCFALLAALWASCVIGVVIYRIFLHPLAHLPGPKIAAATFLYEIAWDYFGDGAYLYEIEKMHRKYASTGRADCRVNPHEVSIHDPTYYNTVYVGGAIRRTDAHPAFGDGMDFNGSHGMTVNHHHHRLRRKPMEPFFSKNGVAQLEPRLCELTVTLVQRLLEYKGVGKVIRLDHVFTAMAGDVVNAVCVAKPTMSFLRHEDFNPDWFNLFHTFIKSMPVFMNFPWIIRIVRLVPTALLQRLDPRSQMFRDWREMSVDHIVDVKKRKESGKTFVNRDSKMRCDTLFEHLINSDLPESELSVERLASEAQVVMGAGTVTTARTMDYLAVHILLNDRVHTCLRQELKEPMKDFPEKMPPLAELEQLPYLQACIKEALRLSPGLTHRLPRVSPDTALVYRGWTIPRGTPVSMSVWYMHTDPNVYQDAMTFRPERWLENVTPEMHRNYVPFSKGSRRCLGSELAYAEITMVFAALFGPQGPKLKLYETDASDADPACAFLLPLPRLSSKGIRVMVEP</sequence>
<keyword evidence="10" id="KW-0472">Membrane</keyword>
<dbReference type="PANTHER" id="PTHR24305:SF157">
    <property type="entry name" value="N-ACETYLTRYPTOPHAN 6-HYDROXYLASE IVOC-RELATED"/>
    <property type="match status" value="1"/>
</dbReference>
<dbReference type="Proteomes" id="UP000294847">
    <property type="component" value="Chromosome 7"/>
</dbReference>
<dbReference type="SUPFAM" id="SSF48264">
    <property type="entry name" value="Cytochrome P450"/>
    <property type="match status" value="1"/>
</dbReference>
<keyword evidence="7 9" id="KW-0503">Monooxygenase</keyword>
<dbReference type="GO" id="GO:0020037">
    <property type="term" value="F:heme binding"/>
    <property type="evidence" value="ECO:0007669"/>
    <property type="project" value="InterPro"/>
</dbReference>
<dbReference type="GO" id="GO:0016705">
    <property type="term" value="F:oxidoreductase activity, acting on paired donors, with incorporation or reduction of molecular oxygen"/>
    <property type="evidence" value="ECO:0007669"/>
    <property type="project" value="InterPro"/>
</dbReference>
<keyword evidence="4 8" id="KW-0479">Metal-binding</keyword>
<accession>A0A4P7NVT9</accession>
<dbReference type="PROSITE" id="PS00086">
    <property type="entry name" value="CYTOCHROME_P450"/>
    <property type="match status" value="1"/>
</dbReference>
<name>A0A4P7NVT9_PYROR</name>
<dbReference type="GO" id="GO:0005506">
    <property type="term" value="F:iron ion binding"/>
    <property type="evidence" value="ECO:0007669"/>
    <property type="project" value="InterPro"/>
</dbReference>
<dbReference type="Pfam" id="PF00067">
    <property type="entry name" value="p450"/>
    <property type="match status" value="1"/>
</dbReference>
<dbReference type="AlphaFoldDB" id="A0A4P7NVT9"/>
<keyword evidence="5 9" id="KW-0560">Oxidoreductase</keyword>
<evidence type="ECO:0000256" key="8">
    <source>
        <dbReference type="PIRSR" id="PIRSR602403-1"/>
    </source>
</evidence>
<dbReference type="InterPro" id="IPR036396">
    <property type="entry name" value="Cyt_P450_sf"/>
</dbReference>
<protein>
    <recommendedName>
        <fullName evidence="13">Trichodiene oxygenase</fullName>
    </recommendedName>
</protein>
<dbReference type="InterPro" id="IPR050121">
    <property type="entry name" value="Cytochrome_P450_monoxygenase"/>
</dbReference>